<dbReference type="Proteomes" id="UP001163823">
    <property type="component" value="Chromosome 5"/>
</dbReference>
<protein>
    <submittedName>
        <fullName evidence="2">G patch domain protein</fullName>
    </submittedName>
</protein>
<evidence type="ECO:0000313" key="2">
    <source>
        <dbReference type="EMBL" id="KAJ7968369.1"/>
    </source>
</evidence>
<evidence type="ECO:0000313" key="3">
    <source>
        <dbReference type="Proteomes" id="UP001163823"/>
    </source>
</evidence>
<feature type="region of interest" description="Disordered" evidence="1">
    <location>
        <begin position="145"/>
        <end position="244"/>
    </location>
</feature>
<keyword evidence="3" id="KW-1185">Reference proteome</keyword>
<dbReference type="AlphaFoldDB" id="A0AAD7PV29"/>
<sequence>MDLETENRIAALLMKEAAELRRQSEKEGVLAYLREPNKRSRPNSRFLTATVLGVQQANRSVEVNEMWSIRQKEKELDKRLKGRLGDGSSSNSSNMGSNSSSGNDRQATVDNTASAQCTSKRVYENCTEGLRDEELEVFLQSRTKRGRGAVGPRMDETGPYLPCPERDLSASPDLRGKRVLYGPEKPFSLMSYESSGDELHPERQKKAKTVHSGSSHKDHTKKHRTKEKSKHKKKMRKEEKSRHH</sequence>
<dbReference type="PANTHER" id="PTHR34684">
    <property type="entry name" value="OS08G0192200 PROTEIN"/>
    <property type="match status" value="1"/>
</dbReference>
<reference evidence="2" key="1">
    <citation type="journal article" date="2023" name="Science">
        <title>Elucidation of the pathway for biosynthesis of saponin adjuvants from the soapbark tree.</title>
        <authorList>
            <person name="Reed J."/>
            <person name="Orme A."/>
            <person name="El-Demerdash A."/>
            <person name="Owen C."/>
            <person name="Martin L.B.B."/>
            <person name="Misra R.C."/>
            <person name="Kikuchi S."/>
            <person name="Rejzek M."/>
            <person name="Martin A.C."/>
            <person name="Harkess A."/>
            <person name="Leebens-Mack J."/>
            <person name="Louveau T."/>
            <person name="Stephenson M.J."/>
            <person name="Osbourn A."/>
        </authorList>
    </citation>
    <scope>NUCLEOTIDE SEQUENCE</scope>
    <source>
        <strain evidence="2">S10</strain>
    </source>
</reference>
<feature type="compositionally biased region" description="Basic residues" evidence="1">
    <location>
        <begin position="218"/>
        <end position="235"/>
    </location>
</feature>
<name>A0AAD7PV29_QUISA</name>
<feature type="compositionally biased region" description="Low complexity" evidence="1">
    <location>
        <begin position="86"/>
        <end position="104"/>
    </location>
</feature>
<comment type="caution">
    <text evidence="2">The sequence shown here is derived from an EMBL/GenBank/DDBJ whole genome shotgun (WGS) entry which is preliminary data.</text>
</comment>
<dbReference type="KEGG" id="qsa:O6P43_012481"/>
<evidence type="ECO:0000256" key="1">
    <source>
        <dbReference type="SAM" id="MobiDB-lite"/>
    </source>
</evidence>
<organism evidence="2 3">
    <name type="scientific">Quillaja saponaria</name>
    <name type="common">Soap bark tree</name>
    <dbReference type="NCBI Taxonomy" id="32244"/>
    <lineage>
        <taxon>Eukaryota</taxon>
        <taxon>Viridiplantae</taxon>
        <taxon>Streptophyta</taxon>
        <taxon>Embryophyta</taxon>
        <taxon>Tracheophyta</taxon>
        <taxon>Spermatophyta</taxon>
        <taxon>Magnoliopsida</taxon>
        <taxon>eudicotyledons</taxon>
        <taxon>Gunneridae</taxon>
        <taxon>Pentapetalae</taxon>
        <taxon>rosids</taxon>
        <taxon>fabids</taxon>
        <taxon>Fabales</taxon>
        <taxon>Quillajaceae</taxon>
        <taxon>Quillaja</taxon>
    </lineage>
</organism>
<proteinExistence type="predicted"/>
<feature type="compositionally biased region" description="Polar residues" evidence="1">
    <location>
        <begin position="105"/>
        <end position="114"/>
    </location>
</feature>
<dbReference type="PANTHER" id="PTHR34684:SF1">
    <property type="entry name" value="OS08G0192200 PROTEIN"/>
    <property type="match status" value="1"/>
</dbReference>
<gene>
    <name evidence="2" type="ORF">O6P43_012481</name>
</gene>
<accession>A0AAD7PV29</accession>
<dbReference type="EMBL" id="JARAOO010000005">
    <property type="protein sequence ID" value="KAJ7968369.1"/>
    <property type="molecule type" value="Genomic_DNA"/>
</dbReference>
<feature type="region of interest" description="Disordered" evidence="1">
    <location>
        <begin position="81"/>
        <end position="114"/>
    </location>
</feature>